<feature type="region of interest" description="Disordered" evidence="1">
    <location>
        <begin position="94"/>
        <end position="117"/>
    </location>
</feature>
<feature type="chain" id="PRO_5019464148" evidence="2">
    <location>
        <begin position="23"/>
        <end position="210"/>
    </location>
</feature>
<keyword evidence="2" id="KW-0732">Signal</keyword>
<dbReference type="GeneID" id="93590325"/>
<evidence type="ECO:0000256" key="1">
    <source>
        <dbReference type="SAM" id="MobiDB-lite"/>
    </source>
</evidence>
<dbReference type="Proteomes" id="UP000283090">
    <property type="component" value="Unassembled WGS sequence"/>
</dbReference>
<dbReference type="EMBL" id="SAEB01000011">
    <property type="protein sequence ID" value="RVD82091.1"/>
    <property type="molecule type" value="Genomic_DNA"/>
</dbReference>
<proteinExistence type="predicted"/>
<keyword evidence="4" id="KW-1185">Reference proteome</keyword>
<name>A0A436ZT27_ARTFL</name>
<dbReference type="VEuPathDB" id="FungiDB:DFL_008014"/>
<evidence type="ECO:0000313" key="4">
    <source>
        <dbReference type="Proteomes" id="UP000283090"/>
    </source>
</evidence>
<evidence type="ECO:0000256" key="2">
    <source>
        <dbReference type="SAM" id="SignalP"/>
    </source>
</evidence>
<dbReference type="AlphaFoldDB" id="A0A436ZT27"/>
<accession>A0A436ZT27</accession>
<gene>
    <name evidence="3" type="ORF">DFL_008014</name>
</gene>
<dbReference type="RefSeq" id="XP_067487635.1">
    <property type="nucleotide sequence ID" value="XM_067637686.1"/>
</dbReference>
<reference evidence="3 4" key="1">
    <citation type="submission" date="2019-01" db="EMBL/GenBank/DDBJ databases">
        <title>Intercellular communication is required for trap formation in the nematode-trapping fungus Duddingtonia flagrans.</title>
        <authorList>
            <person name="Youssar L."/>
            <person name="Wernet V."/>
            <person name="Hensel N."/>
            <person name="Hildebrandt H.-G."/>
            <person name="Fischer R."/>
        </authorList>
    </citation>
    <scope>NUCLEOTIDE SEQUENCE [LARGE SCALE GENOMIC DNA]</scope>
    <source>
        <strain evidence="3 4">CBS H-5679</strain>
    </source>
</reference>
<protein>
    <submittedName>
        <fullName evidence="3">Uncharacterized protein</fullName>
    </submittedName>
</protein>
<comment type="caution">
    <text evidence="3">The sequence shown here is derived from an EMBL/GenBank/DDBJ whole genome shotgun (WGS) entry which is preliminary data.</text>
</comment>
<evidence type="ECO:0000313" key="3">
    <source>
        <dbReference type="EMBL" id="RVD82091.1"/>
    </source>
</evidence>
<organism evidence="3 4">
    <name type="scientific">Arthrobotrys flagrans</name>
    <name type="common">Nematode-trapping fungus</name>
    <name type="synonym">Trichothecium flagrans</name>
    <dbReference type="NCBI Taxonomy" id="97331"/>
    <lineage>
        <taxon>Eukaryota</taxon>
        <taxon>Fungi</taxon>
        <taxon>Dikarya</taxon>
        <taxon>Ascomycota</taxon>
        <taxon>Pezizomycotina</taxon>
        <taxon>Orbiliomycetes</taxon>
        <taxon>Orbiliales</taxon>
        <taxon>Orbiliaceae</taxon>
        <taxon>Arthrobotrys</taxon>
    </lineage>
</organism>
<sequence length="210" mass="22736">MRFHLSTLVVATSVVVVTGVLAIPLANTNEEAPVSMDSSNLIPQNFTASDGITYEIWIDAGFISHAQDVTDLDKEKRQTGPRIHLHLRPVTRQWKGKSTDQNKCRHSSFTGDTGPHAPTTDDAWPFKNGHAPIKATGPLGGSPSRRTNIAPSLVVGRVVRRNVSLGQSLCLGAAHTTGCGRVRSWGSADCDGDLVQNGSAELKWWLSERF</sequence>
<feature type="signal peptide" evidence="2">
    <location>
        <begin position="1"/>
        <end position="22"/>
    </location>
</feature>